<dbReference type="EMBL" id="JARMQG010000084">
    <property type="protein sequence ID" value="MED3562397.1"/>
    <property type="molecule type" value="Genomic_DNA"/>
</dbReference>
<accession>A0ABU6N857</accession>
<keyword evidence="1" id="KW-0732">Signal</keyword>
<feature type="domain" description="3D" evidence="3">
    <location>
        <begin position="155"/>
        <end position="217"/>
    </location>
</feature>
<dbReference type="PANTHER" id="PTHR39160">
    <property type="entry name" value="CELL WALL-BINDING PROTEIN YOCH"/>
    <property type="match status" value="1"/>
</dbReference>
<dbReference type="Proteomes" id="UP001330749">
    <property type="component" value="Unassembled WGS sequence"/>
</dbReference>
<dbReference type="CDD" id="cd14667">
    <property type="entry name" value="3D_containing_proteins"/>
    <property type="match status" value="1"/>
</dbReference>
<keyword evidence="5" id="KW-1185">Reference proteome</keyword>
<protein>
    <submittedName>
        <fullName evidence="4">3D domain-containing protein</fullName>
    </submittedName>
</protein>
<gene>
    <name evidence="4" type="ORF">P4447_08005</name>
</gene>
<dbReference type="InterPro" id="IPR036908">
    <property type="entry name" value="RlpA-like_sf"/>
</dbReference>
<evidence type="ECO:0000313" key="5">
    <source>
        <dbReference type="Proteomes" id="UP001330749"/>
    </source>
</evidence>
<dbReference type="PANTHER" id="PTHR39160:SF6">
    <property type="entry name" value="CELL WALL-BINDING PROTEIN YOCH"/>
    <property type="match status" value="1"/>
</dbReference>
<keyword evidence="2" id="KW-0175">Coiled coil</keyword>
<comment type="caution">
    <text evidence="4">The sequence shown here is derived from an EMBL/GenBank/DDBJ whole genome shotgun (WGS) entry which is preliminary data.</text>
</comment>
<evidence type="ECO:0000313" key="4">
    <source>
        <dbReference type="EMBL" id="MED3562397.1"/>
    </source>
</evidence>
<dbReference type="InterPro" id="IPR010611">
    <property type="entry name" value="3D_dom"/>
</dbReference>
<dbReference type="RefSeq" id="WP_327967320.1">
    <property type="nucleotide sequence ID" value="NZ_JARMQG010000084.1"/>
</dbReference>
<reference evidence="4 5" key="1">
    <citation type="submission" date="2023-03" db="EMBL/GenBank/DDBJ databases">
        <title>Bacillus Genome Sequencing.</title>
        <authorList>
            <person name="Dunlap C."/>
        </authorList>
    </citation>
    <scope>NUCLEOTIDE SEQUENCE [LARGE SCALE GENOMIC DNA]</scope>
    <source>
        <strain evidence="4 5">B-14544</strain>
    </source>
</reference>
<evidence type="ECO:0000256" key="1">
    <source>
        <dbReference type="ARBA" id="ARBA00022729"/>
    </source>
</evidence>
<organism evidence="4 5">
    <name type="scientific">Bacillus xiapuensis</name>
    <dbReference type="NCBI Taxonomy" id="2014075"/>
    <lineage>
        <taxon>Bacteria</taxon>
        <taxon>Bacillati</taxon>
        <taxon>Bacillota</taxon>
        <taxon>Bacilli</taxon>
        <taxon>Bacillales</taxon>
        <taxon>Bacillaceae</taxon>
        <taxon>Bacillus</taxon>
    </lineage>
</organism>
<dbReference type="InterPro" id="IPR059180">
    <property type="entry name" value="3D_YorM"/>
</dbReference>
<dbReference type="Gene3D" id="2.40.40.10">
    <property type="entry name" value="RlpA-like domain"/>
    <property type="match status" value="1"/>
</dbReference>
<dbReference type="InterPro" id="IPR051933">
    <property type="entry name" value="Resuscitation_pf_RpfB"/>
</dbReference>
<dbReference type="Pfam" id="PF06725">
    <property type="entry name" value="3D"/>
    <property type="match status" value="1"/>
</dbReference>
<evidence type="ECO:0000259" key="3">
    <source>
        <dbReference type="Pfam" id="PF06725"/>
    </source>
</evidence>
<evidence type="ECO:0000256" key="2">
    <source>
        <dbReference type="SAM" id="Coils"/>
    </source>
</evidence>
<name>A0ABU6N857_9BACI</name>
<sequence>MIKLNKNEIIKYGLIASLFTNFTIGGRYYADSKEYKEKIEKLSMHSQKLDRNFKDLLEIYQENDQKSHEKSNKIVVLTNELEKVKNENKRLESENKLIHNENKKLKKKKQRKEVSSQRKLNMELTFYTANCRGCSGTTKTGINVTNTIYYKGYHVIAADPRVIKLHSIIKVQTKNRTFYGYVADTGGAIKGNILDVLVSSEDEAFKLGRQKATVTIIKEGK</sequence>
<feature type="coiled-coil region" evidence="2">
    <location>
        <begin position="32"/>
        <end position="111"/>
    </location>
</feature>
<proteinExistence type="predicted"/>